<organism evidence="1 2">
    <name type="scientific">Phialocephala subalpina</name>
    <dbReference type="NCBI Taxonomy" id="576137"/>
    <lineage>
        <taxon>Eukaryota</taxon>
        <taxon>Fungi</taxon>
        <taxon>Dikarya</taxon>
        <taxon>Ascomycota</taxon>
        <taxon>Pezizomycotina</taxon>
        <taxon>Leotiomycetes</taxon>
        <taxon>Helotiales</taxon>
        <taxon>Mollisiaceae</taxon>
        <taxon>Phialocephala</taxon>
        <taxon>Phialocephala fortinii species complex</taxon>
    </lineage>
</organism>
<accession>A0A1L7WW06</accession>
<reference evidence="1 2" key="1">
    <citation type="submission" date="2016-03" db="EMBL/GenBank/DDBJ databases">
        <authorList>
            <person name="Ploux O."/>
        </authorList>
    </citation>
    <scope>NUCLEOTIDE SEQUENCE [LARGE SCALE GENOMIC DNA]</scope>
    <source>
        <strain evidence="1 2">UAMH 11012</strain>
    </source>
</reference>
<protein>
    <submittedName>
        <fullName evidence="1">Uncharacterized protein</fullName>
    </submittedName>
</protein>
<dbReference type="Proteomes" id="UP000184330">
    <property type="component" value="Unassembled WGS sequence"/>
</dbReference>
<evidence type="ECO:0000313" key="1">
    <source>
        <dbReference type="EMBL" id="CZR56944.1"/>
    </source>
</evidence>
<dbReference type="AlphaFoldDB" id="A0A1L7WW06"/>
<name>A0A1L7WW06_9HELO</name>
<proteinExistence type="predicted"/>
<gene>
    <name evidence="1" type="ORF">PAC_06833</name>
</gene>
<sequence>MKVITLLLAELFPIISHRPRTILTLHSASLNNSSSKAPSPRSQTLCGWVEASIRSEANISTTCLGAKLITAVVGVAATCRHVVAAHSRDINTVATIVPRRADVAMAIAIATAFTLDSF</sequence>
<evidence type="ECO:0000313" key="2">
    <source>
        <dbReference type="Proteomes" id="UP000184330"/>
    </source>
</evidence>
<keyword evidence="2" id="KW-1185">Reference proteome</keyword>
<dbReference type="EMBL" id="FJOG01000009">
    <property type="protein sequence ID" value="CZR56944.1"/>
    <property type="molecule type" value="Genomic_DNA"/>
</dbReference>